<feature type="binding site" evidence="4">
    <location>
        <position position="432"/>
    </location>
    <ligand>
        <name>S-adenosyl-L-methionine</name>
        <dbReference type="ChEBI" id="CHEBI:59789"/>
    </ligand>
</feature>
<comment type="similarity">
    <text evidence="4">Belongs to the class I-like SAM-binding methyltransferase superfamily. RNA M5U methyltransferase family.</text>
</comment>
<organism evidence="7 8">
    <name type="scientific">Rehmannia glutinosa</name>
    <name type="common">Chinese foxglove</name>
    <dbReference type="NCBI Taxonomy" id="99300"/>
    <lineage>
        <taxon>Eukaryota</taxon>
        <taxon>Viridiplantae</taxon>
        <taxon>Streptophyta</taxon>
        <taxon>Embryophyta</taxon>
        <taxon>Tracheophyta</taxon>
        <taxon>Spermatophyta</taxon>
        <taxon>Magnoliopsida</taxon>
        <taxon>eudicotyledons</taxon>
        <taxon>Gunneridae</taxon>
        <taxon>Pentapetalae</taxon>
        <taxon>asterids</taxon>
        <taxon>lamiids</taxon>
        <taxon>Lamiales</taxon>
        <taxon>Orobanchaceae</taxon>
        <taxon>Rehmannieae</taxon>
        <taxon>Rehmannia</taxon>
    </lineage>
</organism>
<reference evidence="7 8" key="1">
    <citation type="journal article" date="2021" name="Comput. Struct. Biotechnol. J.">
        <title>De novo genome assembly of the potent medicinal plant Rehmannia glutinosa using nanopore technology.</title>
        <authorList>
            <person name="Ma L."/>
            <person name="Dong C."/>
            <person name="Song C."/>
            <person name="Wang X."/>
            <person name="Zheng X."/>
            <person name="Niu Y."/>
            <person name="Chen S."/>
            <person name="Feng W."/>
        </authorList>
    </citation>
    <scope>NUCLEOTIDE SEQUENCE [LARGE SCALE GENOMIC DNA]</scope>
    <source>
        <strain evidence="7">DH-2019</strain>
    </source>
</reference>
<dbReference type="PROSITE" id="PS51687">
    <property type="entry name" value="SAM_MT_RNA_M5U"/>
    <property type="match status" value="1"/>
</dbReference>
<feature type="active site" description="Nucleophile" evidence="4">
    <location>
        <position position="524"/>
    </location>
</feature>
<dbReference type="InterPro" id="IPR030391">
    <property type="entry name" value="MeTrfase_TrmA_CS"/>
</dbReference>
<dbReference type="InterPro" id="IPR010280">
    <property type="entry name" value="U5_MeTrfase_fam"/>
</dbReference>
<dbReference type="SUPFAM" id="SSF53335">
    <property type="entry name" value="S-adenosyl-L-methionine-dependent methyltransferases"/>
    <property type="match status" value="1"/>
</dbReference>
<dbReference type="Pfam" id="PF05958">
    <property type="entry name" value="tRNA_U5-meth_tr"/>
    <property type="match status" value="1"/>
</dbReference>
<dbReference type="SUPFAM" id="SSF50249">
    <property type="entry name" value="Nucleic acid-binding proteins"/>
    <property type="match status" value="1"/>
</dbReference>
<feature type="transmembrane region" description="Helical" evidence="5">
    <location>
        <begin position="247"/>
        <end position="269"/>
    </location>
</feature>
<evidence type="ECO:0000256" key="2">
    <source>
        <dbReference type="ARBA" id="ARBA00022679"/>
    </source>
</evidence>
<dbReference type="InterPro" id="IPR012340">
    <property type="entry name" value="NA-bd_OB-fold"/>
</dbReference>
<proteinExistence type="inferred from homology"/>
<evidence type="ECO:0000313" key="7">
    <source>
        <dbReference type="EMBL" id="KAK6125156.1"/>
    </source>
</evidence>
<keyword evidence="8" id="KW-1185">Reference proteome</keyword>
<evidence type="ECO:0000313" key="8">
    <source>
        <dbReference type="Proteomes" id="UP001318860"/>
    </source>
</evidence>
<name>A0ABR0UT54_REHGL</name>
<dbReference type="EMBL" id="JABTTQ020002269">
    <property type="protein sequence ID" value="KAK6125156.1"/>
    <property type="molecule type" value="Genomic_DNA"/>
</dbReference>
<evidence type="ECO:0000256" key="3">
    <source>
        <dbReference type="ARBA" id="ARBA00022691"/>
    </source>
</evidence>
<dbReference type="Gene3D" id="2.40.50.1070">
    <property type="match status" value="2"/>
</dbReference>
<gene>
    <name evidence="7" type="ORF">DH2020_041122</name>
</gene>
<dbReference type="PROSITE" id="PS01231">
    <property type="entry name" value="TRMA_2"/>
    <property type="match status" value="1"/>
</dbReference>
<keyword evidence="5" id="KW-0472">Membrane</keyword>
<keyword evidence="1 4" id="KW-0489">Methyltransferase</keyword>
<keyword evidence="3 4" id="KW-0949">S-adenosyl-L-methionine</keyword>
<keyword evidence="5" id="KW-1133">Transmembrane helix</keyword>
<dbReference type="PANTHER" id="PTHR11061:SF30">
    <property type="entry name" value="TRNA (URACIL(54)-C(5))-METHYLTRANSFERASE"/>
    <property type="match status" value="1"/>
</dbReference>
<feature type="binding site" evidence="4">
    <location>
        <position position="497"/>
    </location>
    <ligand>
        <name>S-adenosyl-L-methionine</name>
        <dbReference type="ChEBI" id="CHEBI:59789"/>
    </ligand>
</feature>
<dbReference type="Proteomes" id="UP001318860">
    <property type="component" value="Unassembled WGS sequence"/>
</dbReference>
<comment type="caution">
    <text evidence="7">The sequence shown here is derived from an EMBL/GenBank/DDBJ whole genome shotgun (WGS) entry which is preliminary data.</text>
</comment>
<dbReference type="InterPro" id="IPR002792">
    <property type="entry name" value="TRAM_dom"/>
</dbReference>
<feature type="domain" description="TRAM" evidence="6">
    <location>
        <begin position="66"/>
        <end position="126"/>
    </location>
</feature>
<evidence type="ECO:0000259" key="6">
    <source>
        <dbReference type="PROSITE" id="PS50926"/>
    </source>
</evidence>
<keyword evidence="5" id="KW-0812">Transmembrane</keyword>
<protein>
    <recommendedName>
        <fullName evidence="6">TRAM domain-containing protein</fullName>
    </recommendedName>
</protein>
<dbReference type="CDD" id="cd02440">
    <property type="entry name" value="AdoMet_MTases"/>
    <property type="match status" value="1"/>
</dbReference>
<evidence type="ECO:0000256" key="5">
    <source>
        <dbReference type="SAM" id="Phobius"/>
    </source>
</evidence>
<evidence type="ECO:0000256" key="1">
    <source>
        <dbReference type="ARBA" id="ARBA00022603"/>
    </source>
</evidence>
<dbReference type="PROSITE" id="PS50926">
    <property type="entry name" value="TRAM"/>
    <property type="match status" value="1"/>
</dbReference>
<keyword evidence="2 4" id="KW-0808">Transferase</keyword>
<accession>A0ABR0UT54</accession>
<sequence length="575" mass="64364">MAAATAGGVRLLHPRPWAMNLRRTARQLSTLAASLPIENAEELTTTAAAPKPLTSTNTDKNPTAYYPKRGQTLELVCESLAFKGKGLCKVADTGFIVMCDRALPGEKFIGRVTRKKDNYAELRLGAKEQQVHELIVHVGKFSDKDPEFDGIMKPIVPCDIQFHYRNKMEFSFGTRKWVPEEFLHQECDETNEYALGLHAPGFFDKVLNINKCLLQSDSANKWELSFASRLSGIGGNLKPETMIRYRYHMLLIFSVCIPLSVLAAIQDIWRDPELGLSPYDVHSHHGFLKHLMLRSGRNVETGQPELMVNFVTSSYKPELLKPLVEKVATFPDVVSIMNNVNTSVGNTSVGEEEYTLFGKSTIVESLRGLKFQISANSFFQTNTHQAEILYKLIEDCSCLKGDGSEIVLDLFCGTGTIGLTLAKRAKHVYGFEIVDQAISDARRNANLNGISNATFVQGDLNKIGDNFGEYFPKPDLVITGYPLTRFNLPICCYFSRDPNRPGMHLKLIKFLLNLKAPRIVYVSCNPATCARDLDYLCHGVAEKNIKGCYKLKSIQPVDMFPHTPHIECVCLLELR</sequence>
<dbReference type="NCBIfam" id="TIGR00479">
    <property type="entry name" value="rumA"/>
    <property type="match status" value="1"/>
</dbReference>
<feature type="binding site" evidence="4">
    <location>
        <position position="380"/>
    </location>
    <ligand>
        <name>S-adenosyl-L-methionine</name>
        <dbReference type="ChEBI" id="CHEBI:59789"/>
    </ligand>
</feature>
<dbReference type="PANTHER" id="PTHR11061">
    <property type="entry name" value="RNA M5U METHYLTRANSFERASE"/>
    <property type="match status" value="1"/>
</dbReference>
<evidence type="ECO:0000256" key="4">
    <source>
        <dbReference type="PROSITE-ProRule" id="PRU01024"/>
    </source>
</evidence>
<dbReference type="Gene3D" id="2.40.50.140">
    <property type="entry name" value="Nucleic acid-binding proteins"/>
    <property type="match status" value="1"/>
</dbReference>
<dbReference type="InterPro" id="IPR029063">
    <property type="entry name" value="SAM-dependent_MTases_sf"/>
</dbReference>
<dbReference type="Gene3D" id="3.40.50.150">
    <property type="entry name" value="Vaccinia Virus protein VP39"/>
    <property type="match status" value="2"/>
</dbReference>
<feature type="binding site" evidence="4">
    <location>
        <position position="411"/>
    </location>
    <ligand>
        <name>S-adenosyl-L-methionine</name>
        <dbReference type="ChEBI" id="CHEBI:59789"/>
    </ligand>
</feature>